<dbReference type="Proteomes" id="UP000271937">
    <property type="component" value="Unassembled WGS sequence"/>
</dbReference>
<dbReference type="EMBL" id="RQVR01000007">
    <property type="protein sequence ID" value="RRJ91698.1"/>
    <property type="molecule type" value="Genomic_DNA"/>
</dbReference>
<dbReference type="OrthoDB" id="1376900at2"/>
<organism evidence="1 2">
    <name type="scientific">Flavobacterium macacae</name>
    <dbReference type="NCBI Taxonomy" id="2488993"/>
    <lineage>
        <taxon>Bacteria</taxon>
        <taxon>Pseudomonadati</taxon>
        <taxon>Bacteroidota</taxon>
        <taxon>Flavobacteriia</taxon>
        <taxon>Flavobacteriales</taxon>
        <taxon>Flavobacteriaceae</taxon>
        <taxon>Flavobacterium</taxon>
    </lineage>
</organism>
<proteinExistence type="predicted"/>
<sequence length="72" mass="8605">MDITVEKENILRWINNLKDEKIIEKILDLKEEIEISDFENQIIQKGLKDIELGKVSSHKEVMERFSKKFESK</sequence>
<dbReference type="RefSeq" id="WP_125012446.1">
    <property type="nucleotide sequence ID" value="NZ_RQVR01000007.1"/>
</dbReference>
<dbReference type="AlphaFoldDB" id="A0A3P3WBD7"/>
<keyword evidence="2" id="KW-1185">Reference proteome</keyword>
<reference evidence="1 2" key="1">
    <citation type="submission" date="2018-11" db="EMBL/GenBank/DDBJ databases">
        <title>Flavobacterium sp. nov., YIM 102600 draft genome.</title>
        <authorList>
            <person name="Li G."/>
            <person name="Jiang Y."/>
        </authorList>
    </citation>
    <scope>NUCLEOTIDE SEQUENCE [LARGE SCALE GENOMIC DNA]</scope>
    <source>
        <strain evidence="1 2">YIM 102600</strain>
    </source>
</reference>
<evidence type="ECO:0008006" key="3">
    <source>
        <dbReference type="Google" id="ProtNLM"/>
    </source>
</evidence>
<accession>A0A3P3WBD7</accession>
<protein>
    <recommendedName>
        <fullName evidence="3">Addiction module protein</fullName>
    </recommendedName>
</protein>
<evidence type="ECO:0000313" key="2">
    <source>
        <dbReference type="Proteomes" id="UP000271937"/>
    </source>
</evidence>
<gene>
    <name evidence="1" type="ORF">EG849_07415</name>
</gene>
<comment type="caution">
    <text evidence="1">The sequence shown here is derived from an EMBL/GenBank/DDBJ whole genome shotgun (WGS) entry which is preliminary data.</text>
</comment>
<name>A0A3P3WBD7_9FLAO</name>
<evidence type="ECO:0000313" key="1">
    <source>
        <dbReference type="EMBL" id="RRJ91698.1"/>
    </source>
</evidence>